<organism evidence="5 6">
    <name type="scientific">Flavobacterium magnesitis</name>
    <dbReference type="NCBI Taxonomy" id="3138077"/>
    <lineage>
        <taxon>Bacteria</taxon>
        <taxon>Pseudomonadati</taxon>
        <taxon>Bacteroidota</taxon>
        <taxon>Flavobacteriia</taxon>
        <taxon>Flavobacteriales</taxon>
        <taxon>Flavobacteriaceae</taxon>
        <taxon>Flavobacterium</taxon>
    </lineage>
</organism>
<dbReference type="InterPro" id="IPR011545">
    <property type="entry name" value="DEAD/DEAH_box_helicase_dom"/>
</dbReference>
<dbReference type="PANTHER" id="PTHR47957">
    <property type="entry name" value="ATP-DEPENDENT HELICASE HRQ1"/>
    <property type="match status" value="1"/>
</dbReference>
<dbReference type="InterPro" id="IPR014001">
    <property type="entry name" value="Helicase_ATP-bd"/>
</dbReference>
<reference evidence="5 6" key="1">
    <citation type="submission" date="2024-04" db="EMBL/GenBank/DDBJ databases">
        <title>New Clade of Flavobacterium.</title>
        <authorList>
            <person name="Matos L."/>
            <person name="Proenca D.N."/>
            <person name="Fransisco R.M."/>
            <person name="Chung A.P."/>
            <person name="Maccario L."/>
            <person name="Sorensen S.J."/>
            <person name="Morais P.V."/>
        </authorList>
    </citation>
    <scope>NUCLEOTIDE SEQUENCE [LARGE SCALE GENOMIC DNA]</scope>
    <source>
        <strain evidence="5 6">FBOR7N2.3</strain>
    </source>
</reference>
<dbReference type="GO" id="GO:0004386">
    <property type="term" value="F:helicase activity"/>
    <property type="evidence" value="ECO:0007669"/>
    <property type="project" value="UniProtKB-KW"/>
</dbReference>
<accession>A0ABV4TFN8</accession>
<evidence type="ECO:0000256" key="2">
    <source>
        <dbReference type="ARBA" id="ARBA00022840"/>
    </source>
</evidence>
<dbReference type="InterPro" id="IPR027417">
    <property type="entry name" value="P-loop_NTPase"/>
</dbReference>
<dbReference type="PROSITE" id="PS51194">
    <property type="entry name" value="HELICASE_CTER"/>
    <property type="match status" value="1"/>
</dbReference>
<sequence>MENVFNTWRELRETYKKYIDTSLFFSNKRLEDERSQLFNTGDTITKYPIIEFTPKYKEYKSLNEICKELSLNEKFAEFASNGLFVNRGSTESKLYSHQFQSIKEAVVNRKNIIVTTGTGSGKTECFLFPLMYDILNEKIKNANTGKSSSTALRGLILYPLNALAEDQMRRLRKSLSSENVVNWFESNLNKDYITFSRYTSLTPTSGDRDKKTVIKKNQEELKKIKKEWDSIKKFVSENDDIDEDYLYDIPNTDVEIELCDRWSIQDTPPDILITNYSMLNVMMMRGDENNIFESTKEWLEESENNIFHLVIDELHSYRGTSGTEVAYLLRLLLNRLGLKPNSKQLQFLCSSASMQESERVKKFIAGFFGLTDIEIDEKFSIIKDENINEVKEIPTVLNANDFLEINEYSKDEIQSIFQQHNLLNTLRFYLKKPKEANEVANLIFPKNTNEEAIRAFENILYVLTALKDEKENTLQPLRAHLFFRNVDGLWACSNPCCSEVDNDFKFEGRNIGKLYKRPQTKCQCGSVILELLNCRQCGEIYLNSWIRKENQGTKSTFQMLQNFSIDKDKYVNRVIFNNVKNKISIEDLENNKDFETWKFINIDYQNSEYLSERLDNNALVFRPDSSYKSQYPNICVCCGAKLRDDKVDENSLTPIHRHYTGVQKVNQLMADILVRTLAEKDKKNAKLVLFSDSRQAAAKLSAGIEMDHYKDMVRSFLLSKIESNSKIYDYLIEYLEDSISKEDRKELREYKKSNNQISDLYDKIDTYLDDEDPLIFEELKKEINNNKNKGITIDDLVTKTAYEILHTGTNPGGPKDSLSKDMHKENWNNQADFEVKYFKQYSDENLYNKTLLSLKNEIIIGLLAGNRRSFEALNIGYISPVLNGVLPYDKAFVLNCIKLLGESYRIESTDNRNSGDSIPLKVWKYARKCLDFNGYKNPFKDNFLEILSENKLNKNNKFILTGNKLNFVLKADRENTYKCKVCSNIQIINFENVCTNCCNNSLELAIDEDVNRILENNYYLHIIKQDKFEVRRLHCEELSGQTDPAEGRRRQRLFQGRMMETENNLVEEIDLLSVTTTMEAGIDIGSLTAVMMGNVPPQRFNYQQRVGRAGRRGSPVSIALTIAKGNSHDQTHYNESHRMVSSTPSDPYLEMNREQILLRFVNKEILNKAFSSLEVNSKSVHGNFGKDWDWKNNKTSINKYILTNKPEILDIIKVFKIGTKLLESEDEIYDKHVSKLIENIDKACDDKVNFPQEDLSEKLANAGLLPMFGFPTQLRNLYTKYPDKLNTTNIVSRNLGLSISEFAPGSEIVKDKVVLKSIGVVHYKNKNGHVVTEDGRGLSESDIYTCTTCKTIYTELPDNFKCTQCIQGIVTKINAITPKGYLIEYDSNIKDFDGRFEFNARAGEVTLDPNSDLKKKVNLKNILISSNIIPDEGIVHQINDNNGDFFFMGNIKNSNEWVVKELLQDRNKIVENEQNYALLASKKTGVLTISLNTINDQLELDNNDVFQKAIFLSFGYLIRKSICHSLDIESNEFNVGYRISPQLRNHEIFIVETAENGAGYTNYLNGETDKDKANEVFISNLLSDGAIYKGLIKEDHLTCFFSCYDCLRDYYNQNHHNLLNWRYALDLARLCNDSNAKMDYSQEYWISYFEHYLSKLIENRLNARLEFQENNYIILYTDGTKSLVTHPLWSDYYIQSLVTKNNCKIFKPMDF</sequence>
<dbReference type="SMART" id="SM00487">
    <property type="entry name" value="DEXDc"/>
    <property type="match status" value="1"/>
</dbReference>
<dbReference type="PROSITE" id="PS51192">
    <property type="entry name" value="HELICASE_ATP_BIND_1"/>
    <property type="match status" value="1"/>
</dbReference>
<dbReference type="EMBL" id="JBCFQK010000001">
    <property type="protein sequence ID" value="MFA9192897.1"/>
    <property type="molecule type" value="Genomic_DNA"/>
</dbReference>
<dbReference type="InterPro" id="IPR001650">
    <property type="entry name" value="Helicase_C-like"/>
</dbReference>
<keyword evidence="6" id="KW-1185">Reference proteome</keyword>
<evidence type="ECO:0000259" key="3">
    <source>
        <dbReference type="PROSITE" id="PS51192"/>
    </source>
</evidence>
<comment type="caution">
    <text evidence="5">The sequence shown here is derived from an EMBL/GenBank/DDBJ whole genome shotgun (WGS) entry which is preliminary data.</text>
</comment>
<keyword evidence="5" id="KW-0378">Hydrolase</keyword>
<dbReference type="Pfam" id="PF00271">
    <property type="entry name" value="Helicase_C"/>
    <property type="match status" value="1"/>
</dbReference>
<keyword evidence="5" id="KW-0347">Helicase</keyword>
<feature type="domain" description="Helicase ATP-binding" evidence="3">
    <location>
        <begin position="103"/>
        <end position="372"/>
    </location>
</feature>
<dbReference type="Gene3D" id="3.40.50.300">
    <property type="entry name" value="P-loop containing nucleotide triphosphate hydrolases"/>
    <property type="match status" value="2"/>
</dbReference>
<keyword evidence="2" id="KW-0067">ATP-binding</keyword>
<dbReference type="PANTHER" id="PTHR47957:SF3">
    <property type="entry name" value="ATP-DEPENDENT HELICASE HRQ1"/>
    <property type="match status" value="1"/>
</dbReference>
<proteinExistence type="predicted"/>
<dbReference type="Proteomes" id="UP001574170">
    <property type="component" value="Unassembled WGS sequence"/>
</dbReference>
<dbReference type="RefSeq" id="WP_373389974.1">
    <property type="nucleotide sequence ID" value="NZ_JBCFQK010000001.1"/>
</dbReference>
<dbReference type="SMART" id="SM00490">
    <property type="entry name" value="HELICc"/>
    <property type="match status" value="1"/>
</dbReference>
<feature type="domain" description="Helicase C-terminal" evidence="4">
    <location>
        <begin position="977"/>
        <end position="1181"/>
    </location>
</feature>
<gene>
    <name evidence="5" type="ORF">AAGV33_00660</name>
</gene>
<keyword evidence="1" id="KW-0547">Nucleotide-binding</keyword>
<dbReference type="SUPFAM" id="SSF52540">
    <property type="entry name" value="P-loop containing nucleoside triphosphate hydrolases"/>
    <property type="match status" value="2"/>
</dbReference>
<evidence type="ECO:0000259" key="4">
    <source>
        <dbReference type="PROSITE" id="PS51194"/>
    </source>
</evidence>
<evidence type="ECO:0000313" key="6">
    <source>
        <dbReference type="Proteomes" id="UP001574170"/>
    </source>
</evidence>
<name>A0ABV4TFN8_9FLAO</name>
<protein>
    <submittedName>
        <fullName evidence="5">DEAD/DEAH box helicase</fullName>
    </submittedName>
</protein>
<evidence type="ECO:0000313" key="5">
    <source>
        <dbReference type="EMBL" id="MFA9192897.1"/>
    </source>
</evidence>
<evidence type="ECO:0000256" key="1">
    <source>
        <dbReference type="ARBA" id="ARBA00022741"/>
    </source>
</evidence>
<dbReference type="Pfam" id="PF00270">
    <property type="entry name" value="DEAD"/>
    <property type="match status" value="1"/>
</dbReference>